<protein>
    <recommendedName>
        <fullName evidence="3">Lipoprotein</fullName>
    </recommendedName>
</protein>
<dbReference type="EMBL" id="JADHOK010000032">
    <property type="protein sequence ID" value="MBL6761734.1"/>
    <property type="molecule type" value="Genomic_DNA"/>
</dbReference>
<name>A0A937HDD4_9PROT</name>
<gene>
    <name evidence="1" type="ORF">ISQ19_03450</name>
</gene>
<evidence type="ECO:0000313" key="2">
    <source>
        <dbReference type="Proteomes" id="UP000785783"/>
    </source>
</evidence>
<organism evidence="1 2">
    <name type="scientific">PS1 clade bacterium</name>
    <dbReference type="NCBI Taxonomy" id="2175152"/>
    <lineage>
        <taxon>Bacteria</taxon>
        <taxon>Pseudomonadati</taxon>
        <taxon>Pseudomonadota</taxon>
        <taxon>Alphaproteobacteria</taxon>
        <taxon>PS1 clade</taxon>
    </lineage>
</organism>
<comment type="caution">
    <text evidence="1">The sequence shown here is derived from an EMBL/GenBank/DDBJ whole genome shotgun (WGS) entry which is preliminary data.</text>
</comment>
<accession>A0A937HDD4</accession>
<dbReference type="PROSITE" id="PS51257">
    <property type="entry name" value="PROKAR_LIPOPROTEIN"/>
    <property type="match status" value="1"/>
</dbReference>
<proteinExistence type="predicted"/>
<evidence type="ECO:0008006" key="3">
    <source>
        <dbReference type="Google" id="ProtNLM"/>
    </source>
</evidence>
<dbReference type="AlphaFoldDB" id="A0A937HDD4"/>
<evidence type="ECO:0000313" key="1">
    <source>
        <dbReference type="EMBL" id="MBL6761734.1"/>
    </source>
</evidence>
<sequence>MRHFLTLMVCAAFISACASRHDSRHDRRHDSQDPASIDDPKFVSWYKAATPYARTTFFITLCAAQGFSNGSIEINLCLSNMRRDARVRVEGRL</sequence>
<dbReference type="Proteomes" id="UP000785783">
    <property type="component" value="Unassembled WGS sequence"/>
</dbReference>
<reference evidence="1" key="1">
    <citation type="submission" date="2020-10" db="EMBL/GenBank/DDBJ databases">
        <title>Microbiome of the Black Sea water column analyzed by genome centric metagenomics.</title>
        <authorList>
            <person name="Cabello-Yeves P.J."/>
            <person name="Callieri C."/>
            <person name="Picazo A."/>
            <person name="Mehrshad M."/>
            <person name="Haro-Moreno J.M."/>
            <person name="Roda-Garcia J."/>
            <person name="Dzembekova N."/>
            <person name="Slabakova V."/>
            <person name="Slabakova N."/>
            <person name="Moncheva S."/>
            <person name="Rodriguez-Valera F."/>
        </authorList>
    </citation>
    <scope>NUCLEOTIDE SEQUENCE</scope>
    <source>
        <strain evidence="1">BS307-5m-G5</strain>
    </source>
</reference>